<dbReference type="Proteomes" id="UP000053719">
    <property type="component" value="Unassembled WGS sequence"/>
</dbReference>
<dbReference type="InterPro" id="IPR038713">
    <property type="entry name" value="Terminase_Gp1_N_sf"/>
</dbReference>
<reference evidence="2" key="1">
    <citation type="submission" date="2015-10" db="EMBL/GenBank/DDBJ databases">
        <title>Draft Genome Sequences of 11 Lactococcus lactis subspecies cremoris strains.</title>
        <authorList>
            <person name="Wels M."/>
            <person name="Backus L."/>
            <person name="Boekhorst J."/>
            <person name="Dijkstra A."/>
            <person name="Beerthuizen M."/>
            <person name="Kelly W."/>
            <person name="Siezen R."/>
            <person name="Bachmann H."/>
            <person name="Van Hijum S."/>
        </authorList>
    </citation>
    <scope>NUCLEOTIDE SEQUENCE [LARGE SCALE GENOMIC DNA]</scope>
    <source>
        <strain evidence="2">M20</strain>
    </source>
</reference>
<dbReference type="EMBL" id="LKLU01000134">
    <property type="protein sequence ID" value="KSU18116.1"/>
    <property type="molecule type" value="Genomic_DNA"/>
</dbReference>
<dbReference type="RefSeq" id="WP_058212223.1">
    <property type="nucleotide sequence ID" value="NZ_LKLU01000134.1"/>
</dbReference>
<gene>
    <name evidence="1" type="ORF">M20_2429</name>
</gene>
<protein>
    <submittedName>
        <fullName evidence="1">Phage terminase small subunit</fullName>
    </submittedName>
</protein>
<dbReference type="Gene3D" id="1.10.10.1400">
    <property type="entry name" value="Terminase, small subunit, N-terminal DNA-binding domain, HTH motif"/>
    <property type="match status" value="1"/>
</dbReference>
<evidence type="ECO:0000313" key="1">
    <source>
        <dbReference type="EMBL" id="KSU18116.1"/>
    </source>
</evidence>
<proteinExistence type="predicted"/>
<dbReference type="PATRIC" id="fig|1360.114.peg.1396"/>
<name>A0A0V8DX64_LACLL</name>
<organism evidence="1 2">
    <name type="scientific">Lactococcus lactis subsp. lactis</name>
    <name type="common">Streptococcus lactis</name>
    <dbReference type="NCBI Taxonomy" id="1360"/>
    <lineage>
        <taxon>Bacteria</taxon>
        <taxon>Bacillati</taxon>
        <taxon>Bacillota</taxon>
        <taxon>Bacilli</taxon>
        <taxon>Lactobacillales</taxon>
        <taxon>Streptococcaceae</taxon>
        <taxon>Lactococcus</taxon>
    </lineage>
</organism>
<accession>A0A0V8DX64</accession>
<dbReference type="AlphaFoldDB" id="A0A0V8DX64"/>
<evidence type="ECO:0000313" key="2">
    <source>
        <dbReference type="Proteomes" id="UP000053719"/>
    </source>
</evidence>
<sequence>MPVLENARHEKFVQCLISGMSQRKAYREAIKQSKNWKDETVDSKASNLFKIDKVRTRYKELQEEAQDAAIMTRKERMVTLSEIAKNAEKEADMIKAIDTLNKMDGDYTSKVELSGSVKTNPFVDLSTEELRKLASRDG</sequence>
<comment type="caution">
    <text evidence="1">The sequence shown here is derived from an EMBL/GenBank/DDBJ whole genome shotgun (WGS) entry which is preliminary data.</text>
</comment>